<keyword evidence="2" id="KW-1185">Reference proteome</keyword>
<protein>
    <submittedName>
        <fullName evidence="1">Uncharacterized protein</fullName>
    </submittedName>
</protein>
<reference evidence="2" key="1">
    <citation type="journal article" date="2019" name="Int. J. Syst. Evol. Microbiol.">
        <title>The Global Catalogue of Microorganisms (GCM) 10K type strain sequencing project: providing services to taxonomists for standard genome sequencing and annotation.</title>
        <authorList>
            <consortium name="The Broad Institute Genomics Platform"/>
            <consortium name="The Broad Institute Genome Sequencing Center for Infectious Disease"/>
            <person name="Wu L."/>
            <person name="Ma J."/>
        </authorList>
    </citation>
    <scope>NUCLEOTIDE SEQUENCE [LARGE SCALE GENOMIC DNA]</scope>
    <source>
        <strain evidence="2">JCM 18542</strain>
    </source>
</reference>
<comment type="caution">
    <text evidence="1">The sequence shown here is derived from an EMBL/GenBank/DDBJ whole genome shotgun (WGS) entry which is preliminary data.</text>
</comment>
<evidence type="ECO:0000313" key="2">
    <source>
        <dbReference type="Proteomes" id="UP001500839"/>
    </source>
</evidence>
<evidence type="ECO:0000313" key="1">
    <source>
        <dbReference type="EMBL" id="GAA4825015.1"/>
    </source>
</evidence>
<gene>
    <name evidence="1" type="ORF">GCM10023353_37550</name>
</gene>
<dbReference type="Proteomes" id="UP001500839">
    <property type="component" value="Unassembled WGS sequence"/>
</dbReference>
<sequence length="173" mass="19054">MGRQGRAAGVYVVLDLQPGRADLLDQARRYADLLREPNVGLAIDPEWKLQPGQAPLQQIGHVASAEVNAVGAWLDGLTGDNEPQTLLVVHQFQTQMVRGEDTLRVSWPHVQTLVHMDGQGTPGVKEDTWHAIVGAVPEAMPMGWKNFLHIDTPMLTAAQTMAHRPQPLMISYQ</sequence>
<dbReference type="EMBL" id="BAABKQ010000002">
    <property type="protein sequence ID" value="GAA4825015.1"/>
    <property type="molecule type" value="Genomic_DNA"/>
</dbReference>
<accession>A0ABP9D4K2</accession>
<proteinExistence type="predicted"/>
<organism evidence="1 2">
    <name type="scientific">Tomitella cavernea</name>
    <dbReference type="NCBI Taxonomy" id="1387982"/>
    <lineage>
        <taxon>Bacteria</taxon>
        <taxon>Bacillati</taxon>
        <taxon>Actinomycetota</taxon>
        <taxon>Actinomycetes</taxon>
        <taxon>Mycobacteriales</taxon>
        <taxon>Tomitella</taxon>
    </lineage>
</organism>
<name>A0ABP9D4K2_9ACTN</name>